<comment type="subcellular location">
    <subcellularLocation>
        <location evidence="3">Cytoplasm</location>
    </subcellularLocation>
</comment>
<keyword evidence="6" id="KW-0813">Transport</keyword>
<dbReference type="InterPro" id="IPR018274">
    <property type="entry name" value="PEP_util_AS"/>
</dbReference>
<proteinExistence type="inferred from homology"/>
<dbReference type="Pfam" id="PF00391">
    <property type="entry name" value="PEP-utilizers"/>
    <property type="match status" value="1"/>
</dbReference>
<keyword evidence="7" id="KW-0963">Cytoplasm</keyword>
<dbReference type="Gene3D" id="3.20.20.60">
    <property type="entry name" value="Phosphoenolpyruvate-binding domains"/>
    <property type="match status" value="1"/>
</dbReference>
<evidence type="ECO:0000256" key="9">
    <source>
        <dbReference type="ARBA" id="ARBA00022679"/>
    </source>
</evidence>
<sequence>MIHTLRHIVQRVSQAESVEQSVDQLVKLTRDAMQTDCCSLYLQDDSGLVLCATEGLSPDAVGRARLQLGEGIVGTVAQREEIINLADAPTHPAFKRLPLAQEDDFLAFLAAPLIHRRNLVGVLVVQQRIARQFSEEEESFVITLASQLAPELRERALTRTLTQRQRHFSALSAAPGIAMAPGCLARPRVSLEQSPRRSTLPEQEWPRLQAALARSSSELELLATRLDRELGDEILQIFDSFQLLLADKGLQQGLQRLCQRGWSAETAVCKVVLETIGRFEAMEDEYLRERASDIRDLGQRVLEQLARPADVGSRWQQPVILVAREISATMLAEVPPQYLAGIISLRGGVNSHAAILARAMGIPALVAVDGVRLEQLADKPLLLDAMAGQFWLEPEAPLLQKYQQIKRNRERRQADLQLRLDQPCVSLDGQTVALQLNADLKSEEDSLERQGVAGIGLFRTEALFMSYSQFPTEQQQERFYRQILQQAGTKPVVIRTLDVGGDKPLPYLPLREDNPFLGWRGVRLTLDHPELFLGQLRALIKADQGLGNLQIMVPMVSQLDEIRQCRRLLAQAVQELSEELKVPVRRPPLGIMVEVPAAVFQLSNWRSELDFVSVGSNDLTQYLLAVDRNNAQVGEQYDAFHPAVVSALDMVARQAGSLRFGLCGELASEVPGALLLLALGYRHLSMNANALGVVHYLVRHLDLSTLGPLRLALLSANDGAAVRALLTDCLQQGQLAKLVPFHSGPQPQA</sequence>
<evidence type="ECO:0000259" key="14">
    <source>
        <dbReference type="SMART" id="SM00065"/>
    </source>
</evidence>
<reference evidence="16" key="1">
    <citation type="journal article" date="2019" name="Int. J. Syst. Evol. Microbiol.">
        <title>The Global Catalogue of Microorganisms (GCM) 10K type strain sequencing project: providing services to taxonomists for standard genome sequencing and annotation.</title>
        <authorList>
            <consortium name="The Broad Institute Genomics Platform"/>
            <consortium name="The Broad Institute Genome Sequencing Center for Infectious Disease"/>
            <person name="Wu L."/>
            <person name="Ma J."/>
        </authorList>
    </citation>
    <scope>NUCLEOTIDE SEQUENCE [LARGE SCALE GENOMIC DNA]</scope>
    <source>
        <strain evidence="16">JCM 18401</strain>
    </source>
</reference>
<dbReference type="PROSITE" id="PS00370">
    <property type="entry name" value="PEP_ENZYMES_PHOS_SITE"/>
    <property type="match status" value="1"/>
</dbReference>
<dbReference type="InterPro" id="IPR040442">
    <property type="entry name" value="Pyrv_kinase-like_dom_sf"/>
</dbReference>
<dbReference type="InterPro" id="IPR023151">
    <property type="entry name" value="PEP_util_CS"/>
</dbReference>
<evidence type="ECO:0000256" key="13">
    <source>
        <dbReference type="ARBA" id="ARBA00022842"/>
    </source>
</evidence>
<evidence type="ECO:0000256" key="4">
    <source>
        <dbReference type="ARBA" id="ARBA00007837"/>
    </source>
</evidence>
<evidence type="ECO:0000313" key="16">
    <source>
        <dbReference type="Proteomes" id="UP001499988"/>
    </source>
</evidence>
<dbReference type="SUPFAM" id="SSF52009">
    <property type="entry name" value="Phosphohistidine domain"/>
    <property type="match status" value="1"/>
</dbReference>
<dbReference type="SUPFAM" id="SSF51621">
    <property type="entry name" value="Phosphoenolpyruvate/pyruvate domain"/>
    <property type="match status" value="1"/>
</dbReference>
<evidence type="ECO:0000256" key="12">
    <source>
        <dbReference type="ARBA" id="ARBA00022777"/>
    </source>
</evidence>
<dbReference type="InterPro" id="IPR000121">
    <property type="entry name" value="PEP_util_C"/>
</dbReference>
<feature type="domain" description="GAF" evidence="14">
    <location>
        <begin position="17"/>
        <end position="162"/>
    </location>
</feature>
<dbReference type="SUPFAM" id="SSF55781">
    <property type="entry name" value="GAF domain-like"/>
    <property type="match status" value="1"/>
</dbReference>
<dbReference type="EMBL" id="BAABJZ010000098">
    <property type="protein sequence ID" value="GAA4897181.1"/>
    <property type="molecule type" value="Genomic_DNA"/>
</dbReference>
<dbReference type="InterPro" id="IPR008279">
    <property type="entry name" value="PEP-util_enz_mobile_dom"/>
</dbReference>
<dbReference type="PROSITE" id="PS00742">
    <property type="entry name" value="PEP_ENZYMES_2"/>
    <property type="match status" value="1"/>
</dbReference>
<dbReference type="InterPro" id="IPR006318">
    <property type="entry name" value="PTS_EI-like"/>
</dbReference>
<comment type="catalytic activity">
    <reaction evidence="1">
        <text>L-histidyl-[protein] + phosphoenolpyruvate = N(pros)-phospho-L-histidyl-[protein] + pyruvate</text>
        <dbReference type="Rhea" id="RHEA:23880"/>
        <dbReference type="Rhea" id="RHEA-COMP:9745"/>
        <dbReference type="Rhea" id="RHEA-COMP:9746"/>
        <dbReference type="ChEBI" id="CHEBI:15361"/>
        <dbReference type="ChEBI" id="CHEBI:29979"/>
        <dbReference type="ChEBI" id="CHEBI:58702"/>
        <dbReference type="ChEBI" id="CHEBI:64837"/>
        <dbReference type="EC" id="2.7.3.9"/>
    </reaction>
</comment>
<dbReference type="InterPro" id="IPR008731">
    <property type="entry name" value="PTS_EIN"/>
</dbReference>
<evidence type="ECO:0000313" key="15">
    <source>
        <dbReference type="EMBL" id="GAA4897181.1"/>
    </source>
</evidence>
<evidence type="ECO:0000256" key="2">
    <source>
        <dbReference type="ARBA" id="ARBA00001946"/>
    </source>
</evidence>
<keyword evidence="16" id="KW-1185">Reference proteome</keyword>
<evidence type="ECO:0000256" key="8">
    <source>
        <dbReference type="ARBA" id="ARBA00022597"/>
    </source>
</evidence>
<comment type="cofactor">
    <cofactor evidence="2">
        <name>Mg(2+)</name>
        <dbReference type="ChEBI" id="CHEBI:18420"/>
    </cofactor>
</comment>
<evidence type="ECO:0000256" key="6">
    <source>
        <dbReference type="ARBA" id="ARBA00022448"/>
    </source>
</evidence>
<dbReference type="InterPro" id="IPR036618">
    <property type="entry name" value="PtsI_HPr-bd_sf"/>
</dbReference>
<gene>
    <name evidence="15" type="primary">ptsP_3</name>
    <name evidence="15" type="ORF">GCM10023333_33090</name>
</gene>
<dbReference type="InterPro" id="IPR015813">
    <property type="entry name" value="Pyrv/PenolPyrv_kinase-like_dom"/>
</dbReference>
<dbReference type="PANTHER" id="PTHR46244">
    <property type="entry name" value="PHOSPHOENOLPYRUVATE-PROTEIN PHOSPHOTRANSFERASE"/>
    <property type="match status" value="1"/>
</dbReference>
<dbReference type="Pfam" id="PF05524">
    <property type="entry name" value="PEP-utilisers_N"/>
    <property type="match status" value="1"/>
</dbReference>
<dbReference type="Gene3D" id="3.30.450.40">
    <property type="match status" value="1"/>
</dbReference>
<dbReference type="NCBIfam" id="TIGR01417">
    <property type="entry name" value="PTS_I_fam"/>
    <property type="match status" value="1"/>
</dbReference>
<dbReference type="Pfam" id="PF01590">
    <property type="entry name" value="GAF"/>
    <property type="match status" value="1"/>
</dbReference>
<organism evidence="15 16">
    <name type="scientific">Ferrimonas pelagia</name>
    <dbReference type="NCBI Taxonomy" id="1177826"/>
    <lineage>
        <taxon>Bacteria</taxon>
        <taxon>Pseudomonadati</taxon>
        <taxon>Pseudomonadota</taxon>
        <taxon>Gammaproteobacteria</taxon>
        <taxon>Alteromonadales</taxon>
        <taxon>Ferrimonadaceae</taxon>
        <taxon>Ferrimonas</taxon>
    </lineage>
</organism>
<dbReference type="SUPFAM" id="SSF47831">
    <property type="entry name" value="Enzyme I of the PEP:sugar phosphotransferase system HPr-binding (sub)domain"/>
    <property type="match status" value="1"/>
</dbReference>
<protein>
    <recommendedName>
        <fullName evidence="5">phosphoenolpyruvate--protein phosphotransferase</fullName>
        <ecNumber evidence="5">2.7.3.9</ecNumber>
    </recommendedName>
</protein>
<evidence type="ECO:0000256" key="11">
    <source>
        <dbReference type="ARBA" id="ARBA00022723"/>
    </source>
</evidence>
<dbReference type="PANTHER" id="PTHR46244:SF1">
    <property type="entry name" value="PHOSPHOENOLPYRUVATE-DEPENDENT PHOSPHOTRANSFERASE SYSTEM"/>
    <property type="match status" value="1"/>
</dbReference>
<dbReference type="EC" id="2.7.3.9" evidence="5"/>
<evidence type="ECO:0000256" key="5">
    <source>
        <dbReference type="ARBA" id="ARBA00012232"/>
    </source>
</evidence>
<dbReference type="Gene3D" id="3.50.30.10">
    <property type="entry name" value="Phosphohistidine domain"/>
    <property type="match status" value="1"/>
</dbReference>
<keyword evidence="9" id="KW-0808">Transferase</keyword>
<dbReference type="SMART" id="SM00065">
    <property type="entry name" value="GAF"/>
    <property type="match status" value="1"/>
</dbReference>
<dbReference type="InterPro" id="IPR036637">
    <property type="entry name" value="Phosphohistidine_dom_sf"/>
</dbReference>
<comment type="similarity">
    <text evidence="4">Belongs to the PEP-utilizing enzyme family.</text>
</comment>
<dbReference type="Pfam" id="PF02896">
    <property type="entry name" value="PEP-utilizers_C"/>
    <property type="match status" value="1"/>
</dbReference>
<evidence type="ECO:0000256" key="3">
    <source>
        <dbReference type="ARBA" id="ARBA00004496"/>
    </source>
</evidence>
<evidence type="ECO:0000256" key="1">
    <source>
        <dbReference type="ARBA" id="ARBA00000683"/>
    </source>
</evidence>
<keyword evidence="13" id="KW-0460">Magnesium</keyword>
<dbReference type="RefSeq" id="WP_345336569.1">
    <property type="nucleotide sequence ID" value="NZ_BAABJZ010000098.1"/>
</dbReference>
<dbReference type="InterPro" id="IPR029016">
    <property type="entry name" value="GAF-like_dom_sf"/>
</dbReference>
<evidence type="ECO:0000256" key="10">
    <source>
        <dbReference type="ARBA" id="ARBA00022683"/>
    </source>
</evidence>
<keyword evidence="8" id="KW-0762">Sugar transport</keyword>
<dbReference type="InterPro" id="IPR003018">
    <property type="entry name" value="GAF"/>
</dbReference>
<keyword evidence="12" id="KW-0418">Kinase</keyword>
<keyword evidence="10" id="KW-0598">Phosphotransferase system</keyword>
<dbReference type="PRINTS" id="PR01736">
    <property type="entry name" value="PHPHTRNFRASE"/>
</dbReference>
<evidence type="ECO:0000256" key="7">
    <source>
        <dbReference type="ARBA" id="ARBA00022490"/>
    </source>
</evidence>
<keyword evidence="11" id="KW-0479">Metal-binding</keyword>
<dbReference type="NCBIfam" id="NF008283">
    <property type="entry name" value="PRK11061.1"/>
    <property type="match status" value="1"/>
</dbReference>
<dbReference type="Gene3D" id="1.10.274.10">
    <property type="entry name" value="PtsI, HPr-binding domain"/>
    <property type="match status" value="1"/>
</dbReference>
<accession>A0ABP9FCX2</accession>
<comment type="caution">
    <text evidence="15">The sequence shown here is derived from an EMBL/GenBank/DDBJ whole genome shotgun (WGS) entry which is preliminary data.</text>
</comment>
<dbReference type="InterPro" id="IPR050499">
    <property type="entry name" value="PEP-utilizing_PTS_enzyme"/>
</dbReference>
<dbReference type="Proteomes" id="UP001499988">
    <property type="component" value="Unassembled WGS sequence"/>
</dbReference>
<name>A0ABP9FCX2_9GAMM</name>